<evidence type="ECO:0000313" key="4">
    <source>
        <dbReference type="Proteomes" id="UP000011131"/>
    </source>
</evidence>
<dbReference type="AlphaFoldDB" id="L7UD67"/>
<dbReference type="RefSeq" id="WP_015350080.1">
    <property type="nucleotide sequence ID" value="NC_020126.1"/>
</dbReference>
<dbReference type="KEGG" id="msd:MYSTI_04528"/>
<feature type="compositionally biased region" description="Gly residues" evidence="1">
    <location>
        <begin position="299"/>
        <end position="309"/>
    </location>
</feature>
<feature type="transmembrane region" description="Helical" evidence="2">
    <location>
        <begin position="145"/>
        <end position="166"/>
    </location>
</feature>
<keyword evidence="2" id="KW-0472">Membrane</keyword>
<name>L7UD67_MYXSD</name>
<dbReference type="InterPro" id="IPR026467">
    <property type="entry name" value="Ser/Gly_Cys_C_dom"/>
</dbReference>
<keyword evidence="2" id="KW-0812">Transmembrane</keyword>
<organism evidence="3 4">
    <name type="scientific">Myxococcus stipitatus (strain DSM 14675 / JCM 12634 / Mx s8)</name>
    <dbReference type="NCBI Taxonomy" id="1278073"/>
    <lineage>
        <taxon>Bacteria</taxon>
        <taxon>Pseudomonadati</taxon>
        <taxon>Myxococcota</taxon>
        <taxon>Myxococcia</taxon>
        <taxon>Myxococcales</taxon>
        <taxon>Cystobacterineae</taxon>
        <taxon>Myxococcaceae</taxon>
        <taxon>Myxococcus</taxon>
    </lineage>
</organism>
<feature type="compositionally biased region" description="Gly residues" evidence="1">
    <location>
        <begin position="270"/>
        <end position="285"/>
    </location>
</feature>
<evidence type="ECO:0008006" key="5">
    <source>
        <dbReference type="Google" id="ProtNLM"/>
    </source>
</evidence>
<feature type="compositionally biased region" description="Low complexity" evidence="1">
    <location>
        <begin position="260"/>
        <end position="269"/>
    </location>
</feature>
<gene>
    <name evidence="3" type="ordered locus">MYSTI_04528</name>
</gene>
<dbReference type="HOGENOM" id="CLU_1021841_0_0_7"/>
<sequence length="309" mass="32526">MNPLDWSGPQFLRVYVAMFVVAVVTGIALRRLLRGPGGRTGREHQALDPYDVALLSGPKEVVHTALARLLHEGVIRMDGTNIELTGKRPTLRSPVERATYGAVSGQSLRLAELHARAEPAIEQLKEPLIQQGLLVDAPRARLARWLPPLLGVVLLVVGLAKILVGLSRDKPVGILFLFSIFSFIAVYLFSRKTWRTRLGDEVLWVLRTEQQALRLTARSAKSPEVMNSHDLALAVALFGLGVVPLTDFELLRRQIAPEVSSGGDSSSSSGGCGGGSSGCAGGSSDSGGSCSSSSSCGSSGCGGCGGGGD</sequence>
<dbReference type="STRING" id="1278073.MYSTI_04528"/>
<dbReference type="eggNOG" id="COG4278">
    <property type="taxonomic scope" value="Bacteria"/>
</dbReference>
<evidence type="ECO:0000256" key="2">
    <source>
        <dbReference type="SAM" id="Phobius"/>
    </source>
</evidence>
<dbReference type="PATRIC" id="fig|1278073.3.peg.4595"/>
<feature type="compositionally biased region" description="Low complexity" evidence="1">
    <location>
        <begin position="286"/>
        <end position="298"/>
    </location>
</feature>
<accession>L7UD67</accession>
<evidence type="ECO:0000313" key="3">
    <source>
        <dbReference type="EMBL" id="AGC45820.1"/>
    </source>
</evidence>
<dbReference type="NCBIfam" id="TIGR04222">
    <property type="entry name" value="near_uncomplex"/>
    <property type="match status" value="1"/>
</dbReference>
<keyword evidence="4" id="KW-1185">Reference proteome</keyword>
<keyword evidence="2" id="KW-1133">Transmembrane helix</keyword>
<feature type="transmembrane region" description="Helical" evidence="2">
    <location>
        <begin position="172"/>
        <end position="189"/>
    </location>
</feature>
<proteinExistence type="predicted"/>
<dbReference type="Proteomes" id="UP000011131">
    <property type="component" value="Chromosome"/>
</dbReference>
<protein>
    <recommendedName>
        <fullName evidence="5">TIGR04222 domain-containing membrane protein</fullName>
    </recommendedName>
</protein>
<feature type="region of interest" description="Disordered" evidence="1">
    <location>
        <begin position="258"/>
        <end position="309"/>
    </location>
</feature>
<feature type="transmembrane region" description="Helical" evidence="2">
    <location>
        <begin position="12"/>
        <end position="33"/>
    </location>
</feature>
<dbReference type="EMBL" id="CP004025">
    <property type="protein sequence ID" value="AGC45820.1"/>
    <property type="molecule type" value="Genomic_DNA"/>
</dbReference>
<reference evidence="3 4" key="1">
    <citation type="journal article" date="2013" name="Genome Announc.">
        <title>Complete genome sequence of Myxococcus stipitatus strain DSM 14675, a fruiting myxobacterium.</title>
        <authorList>
            <person name="Huntley S."/>
            <person name="Kneip S."/>
            <person name="Treuner-Lange A."/>
            <person name="Sogaard-Andersen L."/>
        </authorList>
    </citation>
    <scope>NUCLEOTIDE SEQUENCE [LARGE SCALE GENOMIC DNA]</scope>
    <source>
        <strain evidence="4">DSM 14675 / JCM 12634 / Mx s8</strain>
    </source>
</reference>
<evidence type="ECO:0000256" key="1">
    <source>
        <dbReference type="SAM" id="MobiDB-lite"/>
    </source>
</evidence>